<evidence type="ECO:0000259" key="6">
    <source>
        <dbReference type="PROSITE" id="PS50045"/>
    </source>
</evidence>
<name>A0A6N3FWE0_9BACT</name>
<dbReference type="InterPro" id="IPR025662">
    <property type="entry name" value="Sigma_54_int_dom_ATP-bd_1"/>
</dbReference>
<dbReference type="GO" id="GO:0006355">
    <property type="term" value="P:regulation of DNA-templated transcription"/>
    <property type="evidence" value="ECO:0007669"/>
    <property type="project" value="InterPro"/>
</dbReference>
<keyword evidence="4" id="KW-0238">DNA-binding</keyword>
<dbReference type="InterPro" id="IPR002197">
    <property type="entry name" value="HTH_Fis"/>
</dbReference>
<proteinExistence type="predicted"/>
<dbReference type="PANTHER" id="PTHR32071">
    <property type="entry name" value="TRANSCRIPTIONAL REGULATORY PROTEIN"/>
    <property type="match status" value="1"/>
</dbReference>
<dbReference type="InterPro" id="IPR025944">
    <property type="entry name" value="Sigma_54_int_dom_CS"/>
</dbReference>
<dbReference type="InterPro" id="IPR027417">
    <property type="entry name" value="P-loop_NTPase"/>
</dbReference>
<dbReference type="InterPro" id="IPR058031">
    <property type="entry name" value="AAA_lid_NorR"/>
</dbReference>
<dbReference type="EMBL" id="CACRUT010000023">
    <property type="protein sequence ID" value="VYU56361.1"/>
    <property type="molecule type" value="Genomic_DNA"/>
</dbReference>
<dbReference type="Gene3D" id="3.40.50.300">
    <property type="entry name" value="P-loop containing nucleotide triphosphate hydrolases"/>
    <property type="match status" value="1"/>
</dbReference>
<evidence type="ECO:0000256" key="3">
    <source>
        <dbReference type="ARBA" id="ARBA00023015"/>
    </source>
</evidence>
<dbReference type="CDD" id="cd00009">
    <property type="entry name" value="AAA"/>
    <property type="match status" value="1"/>
</dbReference>
<evidence type="ECO:0000313" key="7">
    <source>
        <dbReference type="EMBL" id="VYU56361.1"/>
    </source>
</evidence>
<dbReference type="Gene3D" id="1.10.10.60">
    <property type="entry name" value="Homeodomain-like"/>
    <property type="match status" value="1"/>
</dbReference>
<keyword evidence="3" id="KW-0805">Transcription regulation</keyword>
<dbReference type="PROSITE" id="PS00688">
    <property type="entry name" value="SIGMA54_INTERACT_3"/>
    <property type="match status" value="1"/>
</dbReference>
<evidence type="ECO:0000256" key="2">
    <source>
        <dbReference type="ARBA" id="ARBA00022840"/>
    </source>
</evidence>
<dbReference type="PROSITE" id="PS00676">
    <property type="entry name" value="SIGMA54_INTERACT_2"/>
    <property type="match status" value="1"/>
</dbReference>
<dbReference type="InterPro" id="IPR009057">
    <property type="entry name" value="Homeodomain-like_sf"/>
</dbReference>
<dbReference type="SMART" id="SM00382">
    <property type="entry name" value="AAA"/>
    <property type="match status" value="1"/>
</dbReference>
<dbReference type="AlphaFoldDB" id="A0A6N3FWE0"/>
<dbReference type="Pfam" id="PF25601">
    <property type="entry name" value="AAA_lid_14"/>
    <property type="match status" value="1"/>
</dbReference>
<evidence type="ECO:0000256" key="5">
    <source>
        <dbReference type="ARBA" id="ARBA00023163"/>
    </source>
</evidence>
<dbReference type="InterPro" id="IPR025943">
    <property type="entry name" value="Sigma_54_int_dom_ATP-bd_2"/>
</dbReference>
<dbReference type="GO" id="GO:0005524">
    <property type="term" value="F:ATP binding"/>
    <property type="evidence" value="ECO:0007669"/>
    <property type="project" value="UniProtKB-KW"/>
</dbReference>
<dbReference type="InterPro" id="IPR003593">
    <property type="entry name" value="AAA+_ATPase"/>
</dbReference>
<dbReference type="FunFam" id="3.40.50.300:FF:000006">
    <property type="entry name" value="DNA-binding transcriptional regulator NtrC"/>
    <property type="match status" value="1"/>
</dbReference>
<dbReference type="Pfam" id="PF00158">
    <property type="entry name" value="Sigma54_activat"/>
    <property type="match status" value="1"/>
</dbReference>
<dbReference type="Gene3D" id="1.10.8.60">
    <property type="match status" value="1"/>
</dbReference>
<sequence>MNTSDVQAQKRRYGIVGNSEGLNHAVDIALQVAKTDLSVLITGESGVGKEIIPRIIHDNSLRKTKKYFAVNCGSIPEGTIDSELFGHEKGAFTGAIGEREGYFGAANGGTLFLDEVGELPLATQARLLRVLETGEYIRVGSSDVRKTDVRIVAATNVNMAQAIRDGRFREDLFYRLNTIPVKMPALRERGDDVVLLFKKFAMDTAEKYNMPDPVELTEAAQERLKRYSWPGNVRQLKNVTEQISILSPERIITPEILSGYIPEDPVTHDIVPLNKRKEGHSFENERELLYKILFDLRNDVTELKKLVHGQRVDHERSSAPQVVEQPITYYQPDITYPVAHAAKGADEFQTPEEYVEEAVSLNDVERQMIVRALEKNRGKRRKAAQELNISERTLYRKIKEYGLDKEDI</sequence>
<dbReference type="Pfam" id="PF02954">
    <property type="entry name" value="HTH_8"/>
    <property type="match status" value="1"/>
</dbReference>
<dbReference type="InterPro" id="IPR002078">
    <property type="entry name" value="Sigma_54_int"/>
</dbReference>
<dbReference type="GO" id="GO:0043565">
    <property type="term" value="F:sequence-specific DNA binding"/>
    <property type="evidence" value="ECO:0007669"/>
    <property type="project" value="InterPro"/>
</dbReference>
<protein>
    <submittedName>
        <fullName evidence="7">Nitrogen assimilation regulatory protein</fullName>
    </submittedName>
</protein>
<dbReference type="RefSeq" id="WP_412442410.1">
    <property type="nucleotide sequence ID" value="NZ_CACRUT010000023.1"/>
</dbReference>
<keyword evidence="1" id="KW-0547">Nucleotide-binding</keyword>
<dbReference type="PANTHER" id="PTHR32071:SF121">
    <property type="entry name" value="SIGMA L-DEPENDENT TRANSCRIPTIONAL REGULATOR YQIR-RELATED"/>
    <property type="match status" value="1"/>
</dbReference>
<keyword evidence="2" id="KW-0067">ATP-binding</keyword>
<accession>A0A6N3FWE0</accession>
<reference evidence="7" key="1">
    <citation type="submission" date="2019-11" db="EMBL/GenBank/DDBJ databases">
        <authorList>
            <person name="Feng L."/>
        </authorList>
    </citation>
    <scope>NUCLEOTIDE SEQUENCE</scope>
    <source>
        <strain evidence="7">PclaraLFYP37</strain>
    </source>
</reference>
<dbReference type="PROSITE" id="PS00675">
    <property type="entry name" value="SIGMA54_INTERACT_1"/>
    <property type="match status" value="1"/>
</dbReference>
<organism evidence="7">
    <name type="scientific">Paraprevotella clara</name>
    <dbReference type="NCBI Taxonomy" id="454154"/>
    <lineage>
        <taxon>Bacteria</taxon>
        <taxon>Pseudomonadati</taxon>
        <taxon>Bacteroidota</taxon>
        <taxon>Bacteroidia</taxon>
        <taxon>Bacteroidales</taxon>
        <taxon>Prevotellaceae</taxon>
        <taxon>Paraprevotella</taxon>
    </lineage>
</organism>
<feature type="domain" description="Sigma-54 factor interaction" evidence="6">
    <location>
        <begin position="15"/>
        <end position="245"/>
    </location>
</feature>
<gene>
    <name evidence="7" type="primary">ntrC_1</name>
    <name evidence="7" type="ORF">PCLFYP37_00255</name>
</gene>
<evidence type="ECO:0000256" key="4">
    <source>
        <dbReference type="ARBA" id="ARBA00023125"/>
    </source>
</evidence>
<dbReference type="SUPFAM" id="SSF52540">
    <property type="entry name" value="P-loop containing nucleoside triphosphate hydrolases"/>
    <property type="match status" value="1"/>
</dbReference>
<dbReference type="SUPFAM" id="SSF46689">
    <property type="entry name" value="Homeodomain-like"/>
    <property type="match status" value="1"/>
</dbReference>
<evidence type="ECO:0000256" key="1">
    <source>
        <dbReference type="ARBA" id="ARBA00022741"/>
    </source>
</evidence>
<dbReference type="PROSITE" id="PS50045">
    <property type="entry name" value="SIGMA54_INTERACT_4"/>
    <property type="match status" value="1"/>
</dbReference>
<keyword evidence="5" id="KW-0804">Transcription</keyword>
<dbReference type="PRINTS" id="PR01590">
    <property type="entry name" value="HTHFIS"/>
</dbReference>